<dbReference type="InterPro" id="IPR003594">
    <property type="entry name" value="HATPase_dom"/>
</dbReference>
<dbReference type="PRINTS" id="PR00344">
    <property type="entry name" value="BCTRLSENSOR"/>
</dbReference>
<feature type="domain" description="Histidine kinase" evidence="4">
    <location>
        <begin position="157"/>
        <end position="366"/>
    </location>
</feature>
<keyword evidence="5" id="KW-0418">Kinase</keyword>
<dbReference type="SUPFAM" id="SSF47384">
    <property type="entry name" value="Homodimeric domain of signal transducing histidine kinase"/>
    <property type="match status" value="1"/>
</dbReference>
<dbReference type="Pfam" id="PF02518">
    <property type="entry name" value="HATPase_c"/>
    <property type="match status" value="1"/>
</dbReference>
<comment type="catalytic activity">
    <reaction evidence="1">
        <text>ATP + protein L-histidine = ADP + protein N-phospho-L-histidine.</text>
        <dbReference type="EC" id="2.7.13.3"/>
    </reaction>
</comment>
<dbReference type="PANTHER" id="PTHR43065">
    <property type="entry name" value="SENSOR HISTIDINE KINASE"/>
    <property type="match status" value="1"/>
</dbReference>
<dbReference type="InterPro" id="IPR036097">
    <property type="entry name" value="HisK_dim/P_sf"/>
</dbReference>
<dbReference type="Pfam" id="PF00512">
    <property type="entry name" value="HisKA"/>
    <property type="match status" value="1"/>
</dbReference>
<name>A0A1B9XX42_9FLAO</name>
<organism evidence="5 6">
    <name type="scientific">Tenacibaculum soleae</name>
    <dbReference type="NCBI Taxonomy" id="447689"/>
    <lineage>
        <taxon>Bacteria</taxon>
        <taxon>Pseudomonadati</taxon>
        <taxon>Bacteroidota</taxon>
        <taxon>Flavobacteriia</taxon>
        <taxon>Flavobacteriales</taxon>
        <taxon>Flavobacteriaceae</taxon>
        <taxon>Tenacibaculum</taxon>
    </lineage>
</organism>
<dbReference type="EC" id="2.7.13.3" evidence="2"/>
<evidence type="ECO:0000259" key="4">
    <source>
        <dbReference type="PROSITE" id="PS50109"/>
    </source>
</evidence>
<dbReference type="EMBL" id="MAKX01000035">
    <property type="protein sequence ID" value="OCK42076.1"/>
    <property type="molecule type" value="Genomic_DNA"/>
</dbReference>
<sequence>MEVITTEDKLKERIKELTCLYNVSSLIQKNDFTNIHELLKGIALSVKASVRYPDTAFVEIETNDYTFFTETKKLDTIFIISKINVFDKIYGSIKIGYLKEEFSQNFFLEEEKQLLNKIAVEIGGLFERKQIEEKNILAKRQIERVDRLSILGEITAGIAHELNTPLANILGFSELLKERFENNKDAIEDLNKVVNSAVYSREVVKKLMFFSCEMPQQMEVVNCLPIIKEAISLLSPNFRKKNIENELSFNKENIQLKVDKIQLTQVVFNLIINAIYFSPVKGKIKTVIEETKEGVILKISDEGVGIPLSASESIFNPFFTTKPIGEGSGLGLSVVHGIVKSHKGTIKHVQNTPKGTTFVINFPKNKS</sequence>
<dbReference type="GO" id="GO:0000155">
    <property type="term" value="F:phosphorelay sensor kinase activity"/>
    <property type="evidence" value="ECO:0007669"/>
    <property type="project" value="InterPro"/>
</dbReference>
<dbReference type="SMART" id="SM00388">
    <property type="entry name" value="HisKA"/>
    <property type="match status" value="1"/>
</dbReference>
<dbReference type="SUPFAM" id="SSF55874">
    <property type="entry name" value="ATPase domain of HSP90 chaperone/DNA topoisomerase II/histidine kinase"/>
    <property type="match status" value="1"/>
</dbReference>
<keyword evidence="6" id="KW-1185">Reference proteome</keyword>
<dbReference type="PANTHER" id="PTHR43065:SF22">
    <property type="entry name" value="HISTIDINE KINASE"/>
    <property type="match status" value="1"/>
</dbReference>
<dbReference type="Gene3D" id="1.10.287.130">
    <property type="match status" value="1"/>
</dbReference>
<evidence type="ECO:0000313" key="6">
    <source>
        <dbReference type="Proteomes" id="UP000093186"/>
    </source>
</evidence>
<dbReference type="InterPro" id="IPR003661">
    <property type="entry name" value="HisK_dim/P_dom"/>
</dbReference>
<dbReference type="CDD" id="cd00082">
    <property type="entry name" value="HisKA"/>
    <property type="match status" value="1"/>
</dbReference>
<evidence type="ECO:0000256" key="1">
    <source>
        <dbReference type="ARBA" id="ARBA00000085"/>
    </source>
</evidence>
<protein>
    <recommendedName>
        <fullName evidence="2">histidine kinase</fullName>
        <ecNumber evidence="2">2.7.13.3</ecNumber>
    </recommendedName>
</protein>
<keyword evidence="5" id="KW-0808">Transferase</keyword>
<dbReference type="SMART" id="SM00387">
    <property type="entry name" value="HATPase_c"/>
    <property type="match status" value="1"/>
</dbReference>
<evidence type="ECO:0000256" key="2">
    <source>
        <dbReference type="ARBA" id="ARBA00012438"/>
    </source>
</evidence>
<dbReference type="PROSITE" id="PS50109">
    <property type="entry name" value="HIS_KIN"/>
    <property type="match status" value="1"/>
</dbReference>
<evidence type="ECO:0000313" key="5">
    <source>
        <dbReference type="EMBL" id="OCK42076.1"/>
    </source>
</evidence>
<dbReference type="Proteomes" id="UP000093186">
    <property type="component" value="Unassembled WGS sequence"/>
</dbReference>
<dbReference type="STRING" id="447689.BA195_12765"/>
<dbReference type="Gene3D" id="3.30.565.10">
    <property type="entry name" value="Histidine kinase-like ATPase, C-terminal domain"/>
    <property type="match status" value="1"/>
</dbReference>
<keyword evidence="3" id="KW-0597">Phosphoprotein</keyword>
<proteinExistence type="predicted"/>
<dbReference type="InterPro" id="IPR036890">
    <property type="entry name" value="HATPase_C_sf"/>
</dbReference>
<accession>A0A1B9XX42</accession>
<gene>
    <name evidence="5" type="ORF">BA195_12765</name>
</gene>
<comment type="caution">
    <text evidence="5">The sequence shown here is derived from an EMBL/GenBank/DDBJ whole genome shotgun (WGS) entry which is preliminary data.</text>
</comment>
<dbReference type="InterPro" id="IPR004358">
    <property type="entry name" value="Sig_transdc_His_kin-like_C"/>
</dbReference>
<dbReference type="AlphaFoldDB" id="A0A1B9XX42"/>
<reference evidence="5 6" key="1">
    <citation type="submission" date="2016-06" db="EMBL/GenBank/DDBJ databases">
        <title>Draft Genome Sequence of Tenacibaculum soleae UCD-KL19.</title>
        <authorList>
            <person name="Eisen J.A."/>
            <person name="Coil D.A."/>
            <person name="Lujan K.M."/>
        </authorList>
    </citation>
    <scope>NUCLEOTIDE SEQUENCE [LARGE SCALE GENOMIC DNA]</scope>
    <source>
        <strain evidence="5 6">UCD-KL19</strain>
    </source>
</reference>
<evidence type="ECO:0000256" key="3">
    <source>
        <dbReference type="ARBA" id="ARBA00022553"/>
    </source>
</evidence>
<dbReference type="InterPro" id="IPR005467">
    <property type="entry name" value="His_kinase_dom"/>
</dbReference>
<dbReference type="OrthoDB" id="9806995at2"/>
<dbReference type="RefSeq" id="WP_068706163.1">
    <property type="nucleotide sequence ID" value="NZ_JAUOSW010000007.1"/>
</dbReference>